<reference evidence="1 2" key="1">
    <citation type="submission" date="2018-08" db="EMBL/GenBank/DDBJ databases">
        <title>Erythrobacter zhengii sp.nov., a bacterium isolated from deep-sea sediment.</title>
        <authorList>
            <person name="Fang C."/>
            <person name="Wu Y.-H."/>
            <person name="Sun C."/>
            <person name="Wang H."/>
            <person name="Cheng H."/>
            <person name="Meng F.-X."/>
            <person name="Wang C.-S."/>
            <person name="Xu X.-W."/>
        </authorList>
    </citation>
    <scope>NUCLEOTIDE SEQUENCE [LARGE SCALE GENOMIC DNA]</scope>
    <source>
        <strain evidence="1 2">V18</strain>
    </source>
</reference>
<gene>
    <name evidence="1" type="ORF">D2V07_08205</name>
</gene>
<dbReference type="RefSeq" id="WP_119586490.1">
    <property type="nucleotide sequence ID" value="NZ_CAWODQ010000022.1"/>
</dbReference>
<keyword evidence="2" id="KW-1185">Reference proteome</keyword>
<dbReference type="Proteomes" id="UP000286576">
    <property type="component" value="Unassembled WGS sequence"/>
</dbReference>
<sequence>MDDTVETLMVDVRASTSGFRADVESMRTSLDTSLLDGFSRAGNVLERGLLSAIRRGKLGFDELKDVAFDALNQIAAQAVQSGIAHLFGNGREGGASGLGSLLNGVIGSVFGLPGRATGGPVAPGSAYLVGERGPELFVPTSAGRVEAGLSQPGGSRDVRVSINLSAPRGTDAPVMLQRSSRQVASAVARAMREG</sequence>
<dbReference type="AlphaFoldDB" id="A0A418NT54"/>
<dbReference type="EMBL" id="QXFL01000003">
    <property type="protein sequence ID" value="RIV86674.1"/>
    <property type="molecule type" value="Genomic_DNA"/>
</dbReference>
<protein>
    <submittedName>
        <fullName evidence="1">Tail tape measure protein</fullName>
    </submittedName>
</protein>
<proteinExistence type="predicted"/>
<name>A0A418NT54_9SPHN</name>
<accession>A0A418NT54</accession>
<dbReference type="OrthoDB" id="7996304at2"/>
<comment type="caution">
    <text evidence="1">The sequence shown here is derived from an EMBL/GenBank/DDBJ whole genome shotgun (WGS) entry which is preliminary data.</text>
</comment>
<evidence type="ECO:0000313" key="1">
    <source>
        <dbReference type="EMBL" id="RIV86674.1"/>
    </source>
</evidence>
<organism evidence="1 2">
    <name type="scientific">Aurantiacibacter zhengii</name>
    <dbReference type="NCBI Taxonomy" id="2307003"/>
    <lineage>
        <taxon>Bacteria</taxon>
        <taxon>Pseudomonadati</taxon>
        <taxon>Pseudomonadota</taxon>
        <taxon>Alphaproteobacteria</taxon>
        <taxon>Sphingomonadales</taxon>
        <taxon>Erythrobacteraceae</taxon>
        <taxon>Aurantiacibacter</taxon>
    </lineage>
</organism>
<evidence type="ECO:0000313" key="2">
    <source>
        <dbReference type="Proteomes" id="UP000286576"/>
    </source>
</evidence>